<accession>W4LI23</accession>
<evidence type="ECO:0008006" key="3">
    <source>
        <dbReference type="Google" id="ProtNLM"/>
    </source>
</evidence>
<protein>
    <recommendedName>
        <fullName evidence="3">Aldehyde oxidase/xanthine dehydrogenase second molybdopterin binding domain-containing protein</fullName>
    </recommendedName>
</protein>
<dbReference type="Proteomes" id="UP000019141">
    <property type="component" value="Unassembled WGS sequence"/>
</dbReference>
<dbReference type="GO" id="GO:0016491">
    <property type="term" value="F:oxidoreductase activity"/>
    <property type="evidence" value="ECO:0007669"/>
    <property type="project" value="InterPro"/>
</dbReference>
<dbReference type="InterPro" id="IPR037165">
    <property type="entry name" value="AldOxase/xan_DH_Mopterin-bd_sf"/>
</dbReference>
<name>W4LI23_ENTF1</name>
<evidence type="ECO:0000313" key="2">
    <source>
        <dbReference type="Proteomes" id="UP000019141"/>
    </source>
</evidence>
<dbReference type="PANTHER" id="PTHR47495:SF3">
    <property type="entry name" value="BLR6219 PROTEIN"/>
    <property type="match status" value="1"/>
</dbReference>
<proteinExistence type="predicted"/>
<sequence length="86" mass="9120">MSLALYGEITAKQGAIEQSNYHDYPVMRIGAAPETHVHIVESKELSGGVGEPGQPPVAPALCNAIYAATGKRIRELPVSKHNLAKA</sequence>
<dbReference type="SUPFAM" id="SSF56003">
    <property type="entry name" value="Molybdenum cofactor-binding domain"/>
    <property type="match status" value="1"/>
</dbReference>
<gene>
    <name evidence="1" type="ORF">ETSY1_23065</name>
</gene>
<dbReference type="HOGENOM" id="CLU_2492071_0_0_7"/>
<keyword evidence="2" id="KW-1185">Reference proteome</keyword>
<evidence type="ECO:0000313" key="1">
    <source>
        <dbReference type="EMBL" id="ETW97345.1"/>
    </source>
</evidence>
<dbReference type="AlphaFoldDB" id="W4LI23"/>
<dbReference type="PANTHER" id="PTHR47495">
    <property type="entry name" value="ALDEHYDE DEHYDROGENASE"/>
    <property type="match status" value="1"/>
</dbReference>
<dbReference type="Gene3D" id="3.30.365.10">
    <property type="entry name" value="Aldehyde oxidase/xanthine dehydrogenase, molybdopterin binding domain"/>
    <property type="match status" value="1"/>
</dbReference>
<comment type="caution">
    <text evidence="1">The sequence shown here is derived from an EMBL/GenBank/DDBJ whole genome shotgun (WGS) entry which is preliminary data.</text>
</comment>
<dbReference type="EMBL" id="AZHW01000678">
    <property type="protein sequence ID" value="ETW97345.1"/>
    <property type="molecule type" value="Genomic_DNA"/>
</dbReference>
<dbReference type="InterPro" id="IPR052516">
    <property type="entry name" value="N-heterocyclic_Hydroxylase"/>
</dbReference>
<reference evidence="1 2" key="1">
    <citation type="journal article" date="2014" name="Nature">
        <title>An environmental bacterial taxon with a large and distinct metabolic repertoire.</title>
        <authorList>
            <person name="Wilson M.C."/>
            <person name="Mori T."/>
            <person name="Ruckert C."/>
            <person name="Uria A.R."/>
            <person name="Helf M.J."/>
            <person name="Takada K."/>
            <person name="Gernert C."/>
            <person name="Steffens U.A."/>
            <person name="Heycke N."/>
            <person name="Schmitt S."/>
            <person name="Rinke C."/>
            <person name="Helfrich E.J."/>
            <person name="Brachmann A.O."/>
            <person name="Gurgui C."/>
            <person name="Wakimoto T."/>
            <person name="Kracht M."/>
            <person name="Crusemann M."/>
            <person name="Hentschel U."/>
            <person name="Abe I."/>
            <person name="Matsunaga S."/>
            <person name="Kalinowski J."/>
            <person name="Takeyama H."/>
            <person name="Piel J."/>
        </authorList>
    </citation>
    <scope>NUCLEOTIDE SEQUENCE [LARGE SCALE GENOMIC DNA]</scope>
    <source>
        <strain evidence="2">TSY1</strain>
    </source>
</reference>
<organism evidence="1 2">
    <name type="scientific">Entotheonella factor</name>
    <dbReference type="NCBI Taxonomy" id="1429438"/>
    <lineage>
        <taxon>Bacteria</taxon>
        <taxon>Pseudomonadati</taxon>
        <taxon>Nitrospinota/Tectimicrobiota group</taxon>
        <taxon>Candidatus Tectimicrobiota</taxon>
        <taxon>Candidatus Entotheonellia</taxon>
        <taxon>Candidatus Entotheonellales</taxon>
        <taxon>Candidatus Entotheonellaceae</taxon>
        <taxon>Candidatus Entotheonella</taxon>
    </lineage>
</organism>
<dbReference type="PATRIC" id="fig|1429438.4.peg.4442"/>